<dbReference type="GeneID" id="19341647"/>
<feature type="domain" description="Calpain catalytic" evidence="7">
    <location>
        <begin position="50"/>
        <end position="225"/>
    </location>
</feature>
<dbReference type="KEGG" id="pfj:MYCFIDRAFT_79946"/>
<dbReference type="GO" id="GO:0004198">
    <property type="term" value="F:calcium-dependent cysteine-type endopeptidase activity"/>
    <property type="evidence" value="ECO:0007669"/>
    <property type="project" value="InterPro"/>
</dbReference>
<proteinExistence type="inferred from homology"/>
<evidence type="ECO:0000313" key="8">
    <source>
        <dbReference type="EMBL" id="EME80746.1"/>
    </source>
</evidence>
<dbReference type="AlphaFoldDB" id="M3A826"/>
<dbReference type="InterPro" id="IPR001300">
    <property type="entry name" value="Peptidase_C2_calpain_cat"/>
</dbReference>
<dbReference type="PROSITE" id="PS50203">
    <property type="entry name" value="CALPAIN_CAT"/>
    <property type="match status" value="1"/>
</dbReference>
<dbReference type="HOGENOM" id="CLU_006072_3_1_1"/>
<sequence>MKGFKLIAKRDSEPEPQDPSPAIPIKIISDQEPTAGPADDPDPTPSGRRVDEFYPAWDKFLNEKVGVYGFVFYRDGEWIYEVIDDKLYLRVGDDDNLDVVRDWDKEDKEGQYLNYDEDKLKEALQRGGEALYFSHCKSNETWLPLIEKAYAKAHGDYYAIEGGFASERIEDLTGGVAVVLNPEDIMDKDRFWREQLSQVNKKYLFGGGSKPSSPKGLISGHAWTVGQQWSCVSVPWTVDYMDTKFQFTISENGPVVIVLAQPDDRYLHGLRGRYLHSLHFRVYKQGEEESRWIVRSMHNSGNETVFTRSVSAEIEDLEPGTYDVIFKITTLRTSQRTAEENITKYAIDRKEKLLHVGRRFDYAQSKGDLRGMEKYMRRAKKRELKDKRITAFKKDREMNRKLNDRARKRKQRIHDAMRGKRREVRERMKAKRGEKCEDERTCAQISTGEKMGTQAGSIVQSKLEEDPRADVAPKETVPDGAEKADVVMNEPIADPKEKDNLISELQNLELKDVDKSLPDPTLSPLHPQSENEAENDSEPEPLEELDDDDFPWDSEIDGPVDTSSEEGNDEDYGPGIFEDDPWNGVVVLGLRVYSKSRDVEVRVVKDEEEG</sequence>
<reference evidence="8 9" key="1">
    <citation type="journal article" date="2012" name="PLoS Pathog.">
        <title>Diverse lifestyles and strategies of plant pathogenesis encoded in the genomes of eighteen Dothideomycetes fungi.</title>
        <authorList>
            <person name="Ohm R.A."/>
            <person name="Feau N."/>
            <person name="Henrissat B."/>
            <person name="Schoch C.L."/>
            <person name="Horwitz B.A."/>
            <person name="Barry K.W."/>
            <person name="Condon B.J."/>
            <person name="Copeland A.C."/>
            <person name="Dhillon B."/>
            <person name="Glaser F."/>
            <person name="Hesse C.N."/>
            <person name="Kosti I."/>
            <person name="LaButti K."/>
            <person name="Lindquist E.A."/>
            <person name="Lucas S."/>
            <person name="Salamov A.A."/>
            <person name="Bradshaw R.E."/>
            <person name="Ciuffetti L."/>
            <person name="Hamelin R.C."/>
            <person name="Kema G.H.J."/>
            <person name="Lawrence C."/>
            <person name="Scott J.A."/>
            <person name="Spatafora J.W."/>
            <person name="Turgeon B.G."/>
            <person name="de Wit P.J.G.M."/>
            <person name="Zhong S."/>
            <person name="Goodwin S.B."/>
            <person name="Grigoriev I.V."/>
        </authorList>
    </citation>
    <scope>NUCLEOTIDE SEQUENCE [LARGE SCALE GENOMIC DNA]</scope>
    <source>
        <strain evidence="8 9">CIRAD86</strain>
    </source>
</reference>
<protein>
    <recommendedName>
        <fullName evidence="7">Calpain catalytic domain-containing protein</fullName>
    </recommendedName>
</protein>
<feature type="compositionally biased region" description="Basic and acidic residues" evidence="6">
    <location>
        <begin position="413"/>
        <end position="441"/>
    </location>
</feature>
<dbReference type="RefSeq" id="XP_007928104.1">
    <property type="nucleotide sequence ID" value="XM_007929913.1"/>
</dbReference>
<dbReference type="InterPro" id="IPR038765">
    <property type="entry name" value="Papain-like_cys_pep_sf"/>
</dbReference>
<keyword evidence="9" id="KW-1185">Reference proteome</keyword>
<evidence type="ECO:0000313" key="9">
    <source>
        <dbReference type="Proteomes" id="UP000016932"/>
    </source>
</evidence>
<dbReference type="eggNOG" id="KOG0045">
    <property type="taxonomic scope" value="Eukaryota"/>
</dbReference>
<dbReference type="MEROPS" id="C02.019"/>
<dbReference type="PANTHER" id="PTHR10183">
    <property type="entry name" value="CALPAIN"/>
    <property type="match status" value="1"/>
</dbReference>
<feature type="region of interest" description="Disordered" evidence="6">
    <location>
        <begin position="405"/>
        <end position="580"/>
    </location>
</feature>
<dbReference type="EMBL" id="KB446560">
    <property type="protein sequence ID" value="EME80746.1"/>
    <property type="molecule type" value="Genomic_DNA"/>
</dbReference>
<feature type="region of interest" description="Disordered" evidence="6">
    <location>
        <begin position="1"/>
        <end position="48"/>
    </location>
</feature>
<dbReference type="Proteomes" id="UP000016932">
    <property type="component" value="Unassembled WGS sequence"/>
</dbReference>
<dbReference type="SMART" id="SM00230">
    <property type="entry name" value="CysPc"/>
    <property type="match status" value="1"/>
</dbReference>
<evidence type="ECO:0000256" key="4">
    <source>
        <dbReference type="ARBA" id="ARBA00022807"/>
    </source>
</evidence>
<evidence type="ECO:0000256" key="3">
    <source>
        <dbReference type="ARBA" id="ARBA00022801"/>
    </source>
</evidence>
<evidence type="ECO:0000256" key="6">
    <source>
        <dbReference type="SAM" id="MobiDB-lite"/>
    </source>
</evidence>
<dbReference type="SUPFAM" id="SSF54001">
    <property type="entry name" value="Cysteine proteinases"/>
    <property type="match status" value="1"/>
</dbReference>
<evidence type="ECO:0000259" key="7">
    <source>
        <dbReference type="PROSITE" id="PS50203"/>
    </source>
</evidence>
<keyword evidence="3" id="KW-0378">Hydrolase</keyword>
<evidence type="ECO:0000256" key="5">
    <source>
        <dbReference type="PROSITE-ProRule" id="PRU00239"/>
    </source>
</evidence>
<keyword evidence="4" id="KW-0788">Thiol protease</keyword>
<evidence type="ECO:0000256" key="1">
    <source>
        <dbReference type="ARBA" id="ARBA00007623"/>
    </source>
</evidence>
<dbReference type="STRING" id="383855.M3A826"/>
<gene>
    <name evidence="8" type="ORF">MYCFIDRAFT_79946</name>
</gene>
<dbReference type="Pfam" id="PF00648">
    <property type="entry name" value="Peptidase_C2"/>
    <property type="match status" value="1"/>
</dbReference>
<dbReference type="GO" id="GO:0006508">
    <property type="term" value="P:proteolysis"/>
    <property type="evidence" value="ECO:0007669"/>
    <property type="project" value="InterPro"/>
</dbReference>
<dbReference type="VEuPathDB" id="FungiDB:MYCFIDRAFT_79946"/>
<feature type="compositionally biased region" description="Acidic residues" evidence="6">
    <location>
        <begin position="531"/>
        <end position="580"/>
    </location>
</feature>
<comment type="caution">
    <text evidence="5">Lacks conserved residue(s) required for the propagation of feature annotation.</text>
</comment>
<feature type="compositionally biased region" description="Basic and acidic residues" evidence="6">
    <location>
        <begin position="462"/>
        <end position="485"/>
    </location>
</feature>
<evidence type="ECO:0000256" key="2">
    <source>
        <dbReference type="ARBA" id="ARBA00022670"/>
    </source>
</evidence>
<name>M3A826_PSEFD</name>
<dbReference type="PANTHER" id="PTHR10183:SF379">
    <property type="entry name" value="CALPAIN-5"/>
    <property type="match status" value="1"/>
</dbReference>
<organism evidence="8 9">
    <name type="scientific">Pseudocercospora fijiensis (strain CIRAD86)</name>
    <name type="common">Black leaf streak disease fungus</name>
    <name type="synonym">Mycosphaerella fijiensis</name>
    <dbReference type="NCBI Taxonomy" id="383855"/>
    <lineage>
        <taxon>Eukaryota</taxon>
        <taxon>Fungi</taxon>
        <taxon>Dikarya</taxon>
        <taxon>Ascomycota</taxon>
        <taxon>Pezizomycotina</taxon>
        <taxon>Dothideomycetes</taxon>
        <taxon>Dothideomycetidae</taxon>
        <taxon>Mycosphaerellales</taxon>
        <taxon>Mycosphaerellaceae</taxon>
        <taxon>Pseudocercospora</taxon>
    </lineage>
</organism>
<accession>M3A826</accession>
<dbReference type="OrthoDB" id="424753at2759"/>
<keyword evidence="2" id="KW-0645">Protease</keyword>
<dbReference type="InterPro" id="IPR022684">
    <property type="entry name" value="Calpain_cysteine_protease"/>
</dbReference>
<comment type="similarity">
    <text evidence="1">Belongs to the peptidase C2 family.</text>
</comment>